<evidence type="ECO:0000259" key="1">
    <source>
        <dbReference type="Pfam" id="PF01243"/>
    </source>
</evidence>
<dbReference type="AlphaFoldDB" id="A0A7H0LQE4"/>
<dbReference type="KEGG" id="spap:H3Z74_06395"/>
<protein>
    <submittedName>
        <fullName evidence="2">Pyridoxamine 5'-phosphate oxidase family protein</fullName>
    </submittedName>
</protein>
<dbReference type="InterPro" id="IPR024029">
    <property type="entry name" value="Pyridox_Oxase_FMN-dep"/>
</dbReference>
<feature type="domain" description="Pyridoxamine 5'-phosphate oxidase N-terminal" evidence="1">
    <location>
        <begin position="35"/>
        <end position="128"/>
    </location>
</feature>
<dbReference type="InterPro" id="IPR011576">
    <property type="entry name" value="Pyridox_Oxase_N"/>
</dbReference>
<dbReference type="Pfam" id="PF01243">
    <property type="entry name" value="PNPOx_N"/>
    <property type="match status" value="1"/>
</dbReference>
<name>A0A7H0LQE4_9SPHN</name>
<keyword evidence="3" id="KW-1185">Reference proteome</keyword>
<dbReference type="NCBIfam" id="TIGR04025">
    <property type="entry name" value="PPOX_FMN_DR2398"/>
    <property type="match status" value="1"/>
</dbReference>
<dbReference type="Proteomes" id="UP000516148">
    <property type="component" value="Chromosome"/>
</dbReference>
<proteinExistence type="predicted"/>
<dbReference type="Gene3D" id="2.30.110.10">
    <property type="entry name" value="Electron Transport, Fmn-binding Protein, Chain A"/>
    <property type="match status" value="1"/>
</dbReference>
<dbReference type="SUPFAM" id="SSF50475">
    <property type="entry name" value="FMN-binding split barrel"/>
    <property type="match status" value="1"/>
</dbReference>
<dbReference type="InterPro" id="IPR012349">
    <property type="entry name" value="Split_barrel_FMN-bd"/>
</dbReference>
<organism evidence="2 3">
    <name type="scientific">Sphingomonas alpina</name>
    <dbReference type="NCBI Taxonomy" id="653931"/>
    <lineage>
        <taxon>Bacteria</taxon>
        <taxon>Pseudomonadati</taxon>
        <taxon>Pseudomonadota</taxon>
        <taxon>Alphaproteobacteria</taxon>
        <taxon>Sphingomonadales</taxon>
        <taxon>Sphingomonadaceae</taxon>
        <taxon>Sphingomonas</taxon>
    </lineage>
</organism>
<reference evidence="2 3" key="1">
    <citation type="submission" date="2020-09" db="EMBL/GenBank/DDBJ databases">
        <title>Sphingomonas sp., a new species isolated from pork steak.</title>
        <authorList>
            <person name="Heidler von Heilborn D."/>
        </authorList>
    </citation>
    <scope>NUCLEOTIDE SEQUENCE [LARGE SCALE GENOMIC DNA]</scope>
    <source>
        <strain evidence="3">S8-3T</strain>
    </source>
</reference>
<evidence type="ECO:0000313" key="3">
    <source>
        <dbReference type="Proteomes" id="UP000516148"/>
    </source>
</evidence>
<sequence>MVSIAFVQSEQQLRDLYGAPDTLALRKVLDHLDVHCRNFISASPFFMLATHDRDGHSDASPRGDQPGFVEILDDRHLLLPDKPGNNRIDSLINVFHSPSIGMLFLIPGVRETLRINGEARITCDPSLLLKHEEGGKVPKTGLVIEVREAFLHCARSVMRAKIWVPETWPDRKVVPSAGRIWSDHIALSSAAEQGEVQ</sequence>
<gene>
    <name evidence="2" type="ORF">H3Z74_06395</name>
</gene>
<dbReference type="PANTHER" id="PTHR42815">
    <property type="entry name" value="FAD-BINDING, PUTATIVE (AFU_ORTHOLOGUE AFUA_6G07600)-RELATED"/>
    <property type="match status" value="1"/>
</dbReference>
<accession>A0A7H0LQE4</accession>
<evidence type="ECO:0000313" key="2">
    <source>
        <dbReference type="EMBL" id="QNQ11897.1"/>
    </source>
</evidence>
<dbReference type="PANTHER" id="PTHR42815:SF2">
    <property type="entry name" value="FAD-BINDING, PUTATIVE (AFU_ORTHOLOGUE AFUA_6G07600)-RELATED"/>
    <property type="match status" value="1"/>
</dbReference>
<dbReference type="EMBL" id="CP061038">
    <property type="protein sequence ID" value="QNQ11897.1"/>
    <property type="molecule type" value="Genomic_DNA"/>
</dbReference>